<evidence type="ECO:0000259" key="9">
    <source>
        <dbReference type="PROSITE" id="PS51007"/>
    </source>
</evidence>
<keyword evidence="4" id="KW-0249">Electron transport</keyword>
<dbReference type="SUPFAM" id="SSF46626">
    <property type="entry name" value="Cytochrome c"/>
    <property type="match status" value="1"/>
</dbReference>
<sequence>MIKTTAMSTIALAVLLSACGKSGESTPAAPAAPPPVSSPATSSPATSAAQTPPPAPPSAPATTAAADTAPGMSTYKKVCALCHAAGVGGAPKPGDKTDWGPRIGQGKEVLYKHALEGFTGKKGMMPPRGGSPALKDDEVKAAVDYMVSKSE</sequence>
<accession>A0A1N6XRN2</accession>
<dbReference type="AlphaFoldDB" id="A0A1N6XRN2"/>
<feature type="chain" id="PRO_5012433082" evidence="8">
    <location>
        <begin position="24"/>
        <end position="151"/>
    </location>
</feature>
<evidence type="ECO:0000256" key="8">
    <source>
        <dbReference type="SAM" id="SignalP"/>
    </source>
</evidence>
<dbReference type="OrthoDB" id="9814708at2"/>
<evidence type="ECO:0000256" key="6">
    <source>
        <dbReference type="PROSITE-ProRule" id="PRU00433"/>
    </source>
</evidence>
<dbReference type="EMBL" id="FTMD01000009">
    <property type="protein sequence ID" value="SIR05006.1"/>
    <property type="molecule type" value="Genomic_DNA"/>
</dbReference>
<keyword evidence="11" id="KW-1185">Reference proteome</keyword>
<dbReference type="RefSeq" id="WP_076602823.1">
    <property type="nucleotide sequence ID" value="NZ_FTMD01000009.1"/>
</dbReference>
<feature type="region of interest" description="Disordered" evidence="7">
    <location>
        <begin position="21"/>
        <end position="66"/>
    </location>
</feature>
<dbReference type="GO" id="GO:0020037">
    <property type="term" value="F:heme binding"/>
    <property type="evidence" value="ECO:0007669"/>
    <property type="project" value="InterPro"/>
</dbReference>
<reference evidence="11" key="1">
    <citation type="submission" date="2017-01" db="EMBL/GenBank/DDBJ databases">
        <authorList>
            <person name="Varghese N."/>
            <person name="Submissions S."/>
        </authorList>
    </citation>
    <scope>NUCLEOTIDE SEQUENCE [LARGE SCALE GENOMIC DNA]</scope>
    <source>
        <strain evidence="11">ATCC 51758</strain>
    </source>
</reference>
<feature type="domain" description="Cytochrome c" evidence="9">
    <location>
        <begin position="66"/>
        <end position="150"/>
    </location>
</feature>
<protein>
    <submittedName>
        <fullName evidence="10">Cytochrome c5</fullName>
    </submittedName>
</protein>
<dbReference type="GO" id="GO:0009055">
    <property type="term" value="F:electron transfer activity"/>
    <property type="evidence" value="ECO:0007669"/>
    <property type="project" value="InterPro"/>
</dbReference>
<evidence type="ECO:0000256" key="3">
    <source>
        <dbReference type="ARBA" id="ARBA00022723"/>
    </source>
</evidence>
<feature type="compositionally biased region" description="Low complexity" evidence="7">
    <location>
        <begin position="38"/>
        <end position="50"/>
    </location>
</feature>
<dbReference type="Pfam" id="PF13442">
    <property type="entry name" value="Cytochrome_CBB3"/>
    <property type="match status" value="1"/>
</dbReference>
<dbReference type="STRING" id="34027.SAMN05421829_10995"/>
<dbReference type="InterPro" id="IPR036909">
    <property type="entry name" value="Cyt_c-like_dom_sf"/>
</dbReference>
<evidence type="ECO:0000313" key="10">
    <source>
        <dbReference type="EMBL" id="SIR05006.1"/>
    </source>
</evidence>
<keyword evidence="3 6" id="KW-0479">Metal-binding</keyword>
<dbReference type="GO" id="GO:0005506">
    <property type="term" value="F:iron ion binding"/>
    <property type="evidence" value="ECO:0007669"/>
    <property type="project" value="InterPro"/>
</dbReference>
<dbReference type="PANTHER" id="PTHR40942:SF4">
    <property type="entry name" value="CYTOCHROME C5"/>
    <property type="match status" value="1"/>
</dbReference>
<dbReference type="Proteomes" id="UP000186819">
    <property type="component" value="Unassembled WGS sequence"/>
</dbReference>
<keyword evidence="8" id="KW-0732">Signal</keyword>
<dbReference type="PANTHER" id="PTHR40942">
    <property type="match status" value="1"/>
</dbReference>
<evidence type="ECO:0000256" key="5">
    <source>
        <dbReference type="ARBA" id="ARBA00023004"/>
    </source>
</evidence>
<evidence type="ECO:0000256" key="1">
    <source>
        <dbReference type="ARBA" id="ARBA00022448"/>
    </source>
</evidence>
<name>A0A1N6XRN2_9RHOO</name>
<proteinExistence type="predicted"/>
<dbReference type="Gene3D" id="1.10.760.10">
    <property type="entry name" value="Cytochrome c-like domain"/>
    <property type="match status" value="1"/>
</dbReference>
<organism evidence="10 11">
    <name type="scientific">Aromatoleum tolulyticum</name>
    <dbReference type="NCBI Taxonomy" id="34027"/>
    <lineage>
        <taxon>Bacteria</taxon>
        <taxon>Pseudomonadati</taxon>
        <taxon>Pseudomonadota</taxon>
        <taxon>Betaproteobacteria</taxon>
        <taxon>Rhodocyclales</taxon>
        <taxon>Rhodocyclaceae</taxon>
        <taxon>Aromatoleum</taxon>
    </lineage>
</organism>
<gene>
    <name evidence="10" type="ORF">SAMN05421829_10995</name>
</gene>
<dbReference type="InterPro" id="IPR002323">
    <property type="entry name" value="Cyt_CIE"/>
</dbReference>
<dbReference type="PROSITE" id="PS51007">
    <property type="entry name" value="CYTC"/>
    <property type="match status" value="1"/>
</dbReference>
<dbReference type="PRINTS" id="PR00607">
    <property type="entry name" value="CYTCHROMECIE"/>
</dbReference>
<dbReference type="InterPro" id="IPR009056">
    <property type="entry name" value="Cyt_c-like_dom"/>
</dbReference>
<keyword evidence="2 6" id="KW-0349">Heme</keyword>
<feature type="signal peptide" evidence="8">
    <location>
        <begin position="1"/>
        <end position="23"/>
    </location>
</feature>
<evidence type="ECO:0000256" key="4">
    <source>
        <dbReference type="ARBA" id="ARBA00022982"/>
    </source>
</evidence>
<keyword evidence="5 6" id="KW-0408">Iron</keyword>
<evidence type="ECO:0000313" key="11">
    <source>
        <dbReference type="Proteomes" id="UP000186819"/>
    </source>
</evidence>
<keyword evidence="1" id="KW-0813">Transport</keyword>
<evidence type="ECO:0000256" key="2">
    <source>
        <dbReference type="ARBA" id="ARBA00022617"/>
    </source>
</evidence>
<dbReference type="PROSITE" id="PS51257">
    <property type="entry name" value="PROKAR_LIPOPROTEIN"/>
    <property type="match status" value="1"/>
</dbReference>
<evidence type="ECO:0000256" key="7">
    <source>
        <dbReference type="SAM" id="MobiDB-lite"/>
    </source>
</evidence>